<dbReference type="GeneID" id="76630341"/>
<reference evidence="1 2" key="1">
    <citation type="journal article" date="2019" name="Int. J. Syst. Evol. Microbiol.">
        <title>The Global Catalogue of Microorganisms (GCM) 10K type strain sequencing project: providing services to taxonomists for standard genome sequencing and annotation.</title>
        <authorList>
            <consortium name="The Broad Institute Genomics Platform"/>
            <consortium name="The Broad Institute Genome Sequencing Center for Infectious Disease"/>
            <person name="Wu L."/>
            <person name="Ma J."/>
        </authorList>
    </citation>
    <scope>NUCLEOTIDE SEQUENCE [LARGE SCALE GENOMIC DNA]</scope>
    <source>
        <strain evidence="1 2">JCM 30072</strain>
    </source>
</reference>
<accession>A0ABD5W0T4</accession>
<dbReference type="InterPro" id="IPR055809">
    <property type="entry name" value="DUF7385"/>
</dbReference>
<organism evidence="1 2">
    <name type="scientific">Halovenus salina</name>
    <dbReference type="NCBI Taxonomy" id="1510225"/>
    <lineage>
        <taxon>Archaea</taxon>
        <taxon>Methanobacteriati</taxon>
        <taxon>Methanobacteriota</taxon>
        <taxon>Stenosarchaea group</taxon>
        <taxon>Halobacteria</taxon>
        <taxon>Halobacteriales</taxon>
        <taxon>Haloarculaceae</taxon>
        <taxon>Halovenus</taxon>
    </lineage>
</organism>
<dbReference type="EMBL" id="JBHSZI010000001">
    <property type="protein sequence ID" value="MFC7058349.1"/>
    <property type="molecule type" value="Genomic_DNA"/>
</dbReference>
<gene>
    <name evidence="1" type="ORF">ACFQQG_09390</name>
</gene>
<keyword evidence="1" id="KW-0966">Cell projection</keyword>
<keyword evidence="2" id="KW-1185">Reference proteome</keyword>
<dbReference type="Proteomes" id="UP001596445">
    <property type="component" value="Unassembled WGS sequence"/>
</dbReference>
<keyword evidence="1" id="KW-0282">Flagellum</keyword>
<evidence type="ECO:0000313" key="1">
    <source>
        <dbReference type="EMBL" id="MFC7058349.1"/>
    </source>
</evidence>
<sequence>MEQLDVSDGFDVHEYRHGLKLLSEERQTMHLENRDGFACPACGNPFEQLFVTEKRTNTFGDPGSSFCLVRTDEALLLLTH</sequence>
<comment type="caution">
    <text evidence="1">The sequence shown here is derived from an EMBL/GenBank/DDBJ whole genome shotgun (WGS) entry which is preliminary data.</text>
</comment>
<dbReference type="RefSeq" id="WP_267161050.1">
    <property type="nucleotide sequence ID" value="NZ_CP112972.1"/>
</dbReference>
<protein>
    <submittedName>
        <fullName evidence="1">Flagella cluster protein</fullName>
    </submittedName>
</protein>
<keyword evidence="1" id="KW-0969">Cilium</keyword>
<evidence type="ECO:0000313" key="2">
    <source>
        <dbReference type="Proteomes" id="UP001596445"/>
    </source>
</evidence>
<proteinExistence type="predicted"/>
<dbReference type="AlphaFoldDB" id="A0ABD5W0T4"/>
<dbReference type="Pfam" id="PF24110">
    <property type="entry name" value="DUF7385"/>
    <property type="match status" value="1"/>
</dbReference>
<name>A0ABD5W0T4_9EURY</name>